<feature type="compositionally biased region" description="Basic and acidic residues" evidence="1">
    <location>
        <begin position="1609"/>
        <end position="1643"/>
    </location>
</feature>
<feature type="region of interest" description="Disordered" evidence="1">
    <location>
        <begin position="933"/>
        <end position="961"/>
    </location>
</feature>
<accession>A0A086KW65</accession>
<feature type="compositionally biased region" description="Basic and acidic residues" evidence="1">
    <location>
        <begin position="1355"/>
        <end position="1374"/>
    </location>
</feature>
<proteinExistence type="predicted"/>
<feature type="compositionally biased region" description="Low complexity" evidence="1">
    <location>
        <begin position="838"/>
        <end position="849"/>
    </location>
</feature>
<evidence type="ECO:0000313" key="2">
    <source>
        <dbReference type="EMBL" id="KFG48633.1"/>
    </source>
</evidence>
<evidence type="ECO:0000256" key="1">
    <source>
        <dbReference type="SAM" id="MobiDB-lite"/>
    </source>
</evidence>
<feature type="compositionally biased region" description="Basic and acidic residues" evidence="1">
    <location>
        <begin position="283"/>
        <end position="304"/>
    </location>
</feature>
<feature type="region of interest" description="Disordered" evidence="1">
    <location>
        <begin position="364"/>
        <end position="430"/>
    </location>
</feature>
<dbReference type="EMBL" id="AHZU02000088">
    <property type="protein sequence ID" value="KFG48633.1"/>
    <property type="molecule type" value="Genomic_DNA"/>
</dbReference>
<dbReference type="OrthoDB" id="332359at2759"/>
<feature type="compositionally biased region" description="Basic and acidic residues" evidence="1">
    <location>
        <begin position="1396"/>
        <end position="1410"/>
    </location>
</feature>
<feature type="region of interest" description="Disordered" evidence="1">
    <location>
        <begin position="1355"/>
        <end position="1416"/>
    </location>
</feature>
<feature type="region of interest" description="Disordered" evidence="1">
    <location>
        <begin position="1204"/>
        <end position="1238"/>
    </location>
</feature>
<feature type="region of interest" description="Disordered" evidence="1">
    <location>
        <begin position="254"/>
        <end position="304"/>
    </location>
</feature>
<feature type="compositionally biased region" description="Basic and acidic residues" evidence="1">
    <location>
        <begin position="1443"/>
        <end position="1459"/>
    </location>
</feature>
<dbReference type="PANTHER" id="PTHR24216">
    <property type="entry name" value="PAXILLIN-RELATED"/>
    <property type="match status" value="1"/>
</dbReference>
<reference evidence="2 3" key="1">
    <citation type="submission" date="2014-02" db="EMBL/GenBank/DDBJ databases">
        <authorList>
            <person name="Sibley D."/>
            <person name="Venepally P."/>
            <person name="Karamycheva S."/>
            <person name="Hadjithomas M."/>
            <person name="Khan A."/>
            <person name="Brunk B."/>
            <person name="Roos D."/>
            <person name="Caler E."/>
            <person name="Lorenzi H."/>
        </authorList>
    </citation>
    <scope>NUCLEOTIDE SEQUENCE [LARGE SCALE GENOMIC DNA]</scope>
    <source>
        <strain evidence="2 3">GAB2-2007-GAL-DOM2</strain>
    </source>
</reference>
<organism evidence="2 3">
    <name type="scientific">Toxoplasma gondii GAB2-2007-GAL-DOM2</name>
    <dbReference type="NCBI Taxonomy" id="1130820"/>
    <lineage>
        <taxon>Eukaryota</taxon>
        <taxon>Sar</taxon>
        <taxon>Alveolata</taxon>
        <taxon>Apicomplexa</taxon>
        <taxon>Conoidasida</taxon>
        <taxon>Coccidia</taxon>
        <taxon>Eucoccidiorida</taxon>
        <taxon>Eimeriorina</taxon>
        <taxon>Sarcocystidae</taxon>
        <taxon>Toxoplasma</taxon>
    </lineage>
</organism>
<sequence length="1692" mass="184403">MESPLSARGNAEAREGLVKRQRETEEDGVGFRAEEGAKAAVPAGEGNGALSRVTDKPGEQLLSEILSDFHVSENFFLFGGGPYSSAATSLQVLAAEEKERDGHSGGEGEEGTFECSSEENCGSPALCFSSRFRTKRPRVRLGVQLDQTFPWLADLPDVVVRSLSCATNHIALLTEGGQIFIYKIRQYPWQGEGFDTWLPLASVPGREFVHVEIKSLDFGDAPLDVLCDPAFEPRPFAPPSCAARASSGLGPCGAPAREAVGPQASGAASSRGDEPASDECDGSDLRPENAEMSRETAERKEKRRPESQDVVSLCRCVSREEDPTSLFALAALDRDGNLWLGSNAHCCCAERKLLSSLSCEPSASSFSSCSLPSSRASTSSPAGRAHEALPRVNGAVEGKCLSAVPGSGQHKEERQTDEEDRDGWPEDESRRRFDCLSSPLTCTCGGRRPNEARTSENPENGDLRENIQDEKRTEREEREERDGQPTGCPIRFQHCPMRMESLRLPVSQGVQGGMEERGTCLFVSLAELTPVPPSPCPDASLWSVAASQGPKREGERREGALASPPFSCFPFFPPLRYAVLCQSRLYHKRYGLIIRGKTLSCRASPLPHVPAKVVCGSEADCGLLLFTNGIAYQWQATVSDLGKVVPGLRKVEGSLKDKRVVDVFGGQHGPPEFLSSALSSSAAGGGRVPGSFDFFLLDASSVLHEYNFNLGQVAVNAGTSTGTPNSAASSSGGGGAPAALSSSSGVGLSSFRRPRVPQPIECTPLCFDLLYSHPASDRRIPYRVENFPRLLAALPKSYLLFILSISSVSLEIVRDKYVFLSSNQTIMPLPLPEPPCPQSSASVGSSAAPGEPPDRVVRTSSHSSRPLNPNRLVPPPRAPSSTSSETVSTSSVASASSSASSAFLAKCVEHFHYLRASEISLLYRAPRVPRAALQAARNREKEEQADVGTSPPSDSTPLAASLPAPAAAASPFCPVSPKGEAAVCSSPPSPLCPLSSSGSLEKNRSISVQAVGDFLLILRESGHLEAIQKSLFGLKVWRRGAGGQLLEVGGRRKESLHSVSKWHIQELLRLHGKLRVRQYVPSSLLTVAAQLSSSSLPPRLGREASPFSRGSLACPGLANELENAKNREVSDSLSLTPSSLEVYLRVLDLASSAPPFRLFAGGNYVILSRYRVQRSRSLAACLQREETGGLISASFAHRLAQTTLGRGQAEHSPALSGDSGHKTSDRGEDMQREHTSFTFHSPPLPVASGLCPCRGAQRARHRGAFPSSLLSALAFSPFFRREAQTERGTGKEEKPHEGIDALPEPLLLLAKDLWRHACAAAEENPRLFLRLADLQHILLSRGHAVLLRILKKQTQETEEKLERQERRQGRQQEKKRARPLTPARSSDENGDEEAGEERVRGDSSTGREEQMAESEAAEMEKVVGAFVSDLVAHFSLLYSTSGKNEDFESRRSSPGERGTRGAHAMWRKRRGDRGGDEEREEKKQRVTAGLALAQGNPGWRRQKHTERRRNKDGSRAFSRRGKAGSSAFPDEQASSTSVHASADERQRAAGRREAERREERNRREERSRRARERERRNNILDQARRRLLRMQLERRRRQQNEEAIEEEQEGNRQGRRGQDEVDLDRKDDEQKESPPSTTDRKDEAVEEPVLEMAARAAGQTHKEDAPREQEGDVKEMGGSETKPAREGETKTE</sequence>
<feature type="compositionally biased region" description="Basic and acidic residues" evidence="1">
    <location>
        <begin position="1541"/>
        <end position="1584"/>
    </location>
</feature>
<feature type="compositionally biased region" description="Basic and acidic residues" evidence="1">
    <location>
        <begin position="1219"/>
        <end position="1235"/>
    </location>
</feature>
<feature type="region of interest" description="Disordered" evidence="1">
    <location>
        <begin position="1"/>
        <end position="50"/>
    </location>
</feature>
<feature type="compositionally biased region" description="Basic and acidic residues" evidence="1">
    <location>
        <begin position="96"/>
        <end position="106"/>
    </location>
</feature>
<feature type="region of interest" description="Disordered" evidence="1">
    <location>
        <begin position="446"/>
        <end position="490"/>
    </location>
</feature>
<name>A0A086KW65_TOXGO</name>
<feature type="compositionally biased region" description="Basic and acidic residues" evidence="1">
    <location>
        <begin position="448"/>
        <end position="483"/>
    </location>
</feature>
<feature type="region of interest" description="Disordered" evidence="1">
    <location>
        <begin position="830"/>
        <end position="887"/>
    </location>
</feature>
<feature type="region of interest" description="Disordered" evidence="1">
    <location>
        <begin position="1443"/>
        <end position="1692"/>
    </location>
</feature>
<dbReference type="VEuPathDB" id="ToxoDB:TGDOM2_231980"/>
<feature type="compositionally biased region" description="Low complexity" evidence="1">
    <location>
        <begin position="950"/>
        <end position="961"/>
    </location>
</feature>
<dbReference type="Proteomes" id="UP000028837">
    <property type="component" value="Unassembled WGS sequence"/>
</dbReference>
<gene>
    <name evidence="2" type="ORF">TGDOM2_231980</name>
</gene>
<feature type="compositionally biased region" description="Basic and acidic residues" evidence="1">
    <location>
        <begin position="1660"/>
        <end position="1692"/>
    </location>
</feature>
<feature type="region of interest" description="Disordered" evidence="1">
    <location>
        <begin position="96"/>
        <end position="121"/>
    </location>
</feature>
<dbReference type="SMR" id="A0A086KW65"/>
<feature type="compositionally biased region" description="Basic and acidic residues" evidence="1">
    <location>
        <begin position="1472"/>
        <end position="1484"/>
    </location>
</feature>
<feature type="compositionally biased region" description="Basic and acidic residues" evidence="1">
    <location>
        <begin position="11"/>
        <end position="23"/>
    </location>
</feature>
<evidence type="ECO:0000313" key="3">
    <source>
        <dbReference type="Proteomes" id="UP000028837"/>
    </source>
</evidence>
<feature type="compositionally biased region" description="Low complexity" evidence="1">
    <location>
        <begin position="364"/>
        <end position="382"/>
    </location>
</feature>
<dbReference type="PANTHER" id="PTHR24216:SF65">
    <property type="entry name" value="PAXILLIN-LIKE PROTEIN 1"/>
    <property type="match status" value="1"/>
</dbReference>
<comment type="caution">
    <text evidence="2">The sequence shown here is derived from an EMBL/GenBank/DDBJ whole genome shotgun (WGS) entry which is preliminary data.</text>
</comment>
<protein>
    <submittedName>
        <fullName evidence="2">Uncharacterized protein</fullName>
    </submittedName>
</protein>